<accession>A0A0A9BU29</accession>
<protein>
    <submittedName>
        <fullName evidence="1">Uncharacterized protein</fullName>
    </submittedName>
</protein>
<proteinExistence type="predicted"/>
<reference evidence="1" key="1">
    <citation type="submission" date="2014-09" db="EMBL/GenBank/DDBJ databases">
        <authorList>
            <person name="Magalhaes I.L.F."/>
            <person name="Oliveira U."/>
            <person name="Santos F.R."/>
            <person name="Vidigal T.H.D.A."/>
            <person name="Brescovit A.D."/>
            <person name="Santos A.J."/>
        </authorList>
    </citation>
    <scope>NUCLEOTIDE SEQUENCE</scope>
    <source>
        <tissue evidence="1">Shoot tissue taken approximately 20 cm above the soil surface</tissue>
    </source>
</reference>
<dbReference type="EMBL" id="GBRH01233250">
    <property type="protein sequence ID" value="JAD64645.1"/>
    <property type="molecule type" value="Transcribed_RNA"/>
</dbReference>
<evidence type="ECO:0000313" key="1">
    <source>
        <dbReference type="EMBL" id="JAD64645.1"/>
    </source>
</evidence>
<sequence length="43" mass="4987">MLEISHKNIIQPTIWPLCNLIINSHDKINMIKKLTPKVKIIGH</sequence>
<dbReference type="AlphaFoldDB" id="A0A0A9BU29"/>
<reference evidence="1" key="2">
    <citation type="journal article" date="2015" name="Data Brief">
        <title>Shoot transcriptome of the giant reed, Arundo donax.</title>
        <authorList>
            <person name="Barrero R.A."/>
            <person name="Guerrero F.D."/>
            <person name="Moolhuijzen P."/>
            <person name="Goolsby J.A."/>
            <person name="Tidwell J."/>
            <person name="Bellgard S.E."/>
            <person name="Bellgard M.I."/>
        </authorList>
    </citation>
    <scope>NUCLEOTIDE SEQUENCE</scope>
    <source>
        <tissue evidence="1">Shoot tissue taken approximately 20 cm above the soil surface</tissue>
    </source>
</reference>
<name>A0A0A9BU29_ARUDO</name>
<organism evidence="1">
    <name type="scientific">Arundo donax</name>
    <name type="common">Giant reed</name>
    <name type="synonym">Donax arundinaceus</name>
    <dbReference type="NCBI Taxonomy" id="35708"/>
    <lineage>
        <taxon>Eukaryota</taxon>
        <taxon>Viridiplantae</taxon>
        <taxon>Streptophyta</taxon>
        <taxon>Embryophyta</taxon>
        <taxon>Tracheophyta</taxon>
        <taxon>Spermatophyta</taxon>
        <taxon>Magnoliopsida</taxon>
        <taxon>Liliopsida</taxon>
        <taxon>Poales</taxon>
        <taxon>Poaceae</taxon>
        <taxon>PACMAD clade</taxon>
        <taxon>Arundinoideae</taxon>
        <taxon>Arundineae</taxon>
        <taxon>Arundo</taxon>
    </lineage>
</organism>